<accession>A0A4Y2S795</accession>
<reference evidence="1 2" key="1">
    <citation type="journal article" date="2019" name="Sci. Rep.">
        <title>Orb-weaving spider Araneus ventricosus genome elucidates the spidroin gene catalogue.</title>
        <authorList>
            <person name="Kono N."/>
            <person name="Nakamura H."/>
            <person name="Ohtoshi R."/>
            <person name="Moran D.A.P."/>
            <person name="Shinohara A."/>
            <person name="Yoshida Y."/>
            <person name="Fujiwara M."/>
            <person name="Mori M."/>
            <person name="Tomita M."/>
            <person name="Arakawa K."/>
        </authorList>
    </citation>
    <scope>NUCLEOTIDE SEQUENCE [LARGE SCALE GENOMIC DNA]</scope>
</reference>
<keyword evidence="2" id="KW-1185">Reference proteome</keyword>
<evidence type="ECO:0000313" key="2">
    <source>
        <dbReference type="Proteomes" id="UP000499080"/>
    </source>
</evidence>
<sequence length="144" mass="16668">MQISRRIMPSSPTQTAKTLSCICFSSATICRWRPSFSQEIKAGRRGKQKRFPPRFRLRKRGHGSISVFLIARDTDLAPRSADLDSPVHRFKACPRKEQQRFGCVVKYGCCLIASFVFLRKKCPQERHQMRLAESAIYKRGLELY</sequence>
<name>A0A4Y2S795_ARAVE</name>
<protein>
    <submittedName>
        <fullName evidence="1">Uncharacterized protein</fullName>
    </submittedName>
</protein>
<dbReference type="AlphaFoldDB" id="A0A4Y2S795"/>
<evidence type="ECO:0000313" key="1">
    <source>
        <dbReference type="EMBL" id="GBN83763.1"/>
    </source>
</evidence>
<organism evidence="1 2">
    <name type="scientific">Araneus ventricosus</name>
    <name type="common">Orbweaver spider</name>
    <name type="synonym">Epeira ventricosa</name>
    <dbReference type="NCBI Taxonomy" id="182803"/>
    <lineage>
        <taxon>Eukaryota</taxon>
        <taxon>Metazoa</taxon>
        <taxon>Ecdysozoa</taxon>
        <taxon>Arthropoda</taxon>
        <taxon>Chelicerata</taxon>
        <taxon>Arachnida</taxon>
        <taxon>Araneae</taxon>
        <taxon>Araneomorphae</taxon>
        <taxon>Entelegynae</taxon>
        <taxon>Araneoidea</taxon>
        <taxon>Araneidae</taxon>
        <taxon>Araneus</taxon>
    </lineage>
</organism>
<dbReference type="Proteomes" id="UP000499080">
    <property type="component" value="Unassembled WGS sequence"/>
</dbReference>
<dbReference type="EMBL" id="BGPR01020086">
    <property type="protein sequence ID" value="GBN83763.1"/>
    <property type="molecule type" value="Genomic_DNA"/>
</dbReference>
<proteinExistence type="predicted"/>
<comment type="caution">
    <text evidence="1">The sequence shown here is derived from an EMBL/GenBank/DDBJ whole genome shotgun (WGS) entry which is preliminary data.</text>
</comment>
<gene>
    <name evidence="1" type="ORF">AVEN_5368_1</name>
</gene>